<dbReference type="AlphaFoldDB" id="U6GFS0"/>
<dbReference type="VEuPathDB" id="ToxoDB:EPH_0048440"/>
<dbReference type="Proteomes" id="UP000018201">
    <property type="component" value="Unassembled WGS sequence"/>
</dbReference>
<evidence type="ECO:0000313" key="2">
    <source>
        <dbReference type="EMBL" id="CDI78138.1"/>
    </source>
</evidence>
<evidence type="ECO:0000313" key="3">
    <source>
        <dbReference type="Proteomes" id="UP000018201"/>
    </source>
</evidence>
<name>U6GFS0_9EIME</name>
<proteinExistence type="predicted"/>
<organism evidence="2 3">
    <name type="scientific">Eimeria praecox</name>
    <dbReference type="NCBI Taxonomy" id="51316"/>
    <lineage>
        <taxon>Eukaryota</taxon>
        <taxon>Sar</taxon>
        <taxon>Alveolata</taxon>
        <taxon>Apicomplexa</taxon>
        <taxon>Conoidasida</taxon>
        <taxon>Coccidia</taxon>
        <taxon>Eucoccidiorida</taxon>
        <taxon>Eimeriorina</taxon>
        <taxon>Eimeriidae</taxon>
        <taxon>Eimeria</taxon>
    </lineage>
</organism>
<dbReference type="EMBL" id="HG691589">
    <property type="protein sequence ID" value="CDI78138.1"/>
    <property type="molecule type" value="Genomic_DNA"/>
</dbReference>
<reference evidence="2" key="2">
    <citation type="submission" date="2013-10" db="EMBL/GenBank/DDBJ databases">
        <authorList>
            <person name="Aslett M."/>
        </authorList>
    </citation>
    <scope>NUCLEOTIDE SEQUENCE [LARGE SCALE GENOMIC DNA]</scope>
    <source>
        <strain evidence="2">Houghton</strain>
    </source>
</reference>
<evidence type="ECO:0000256" key="1">
    <source>
        <dbReference type="SAM" id="MobiDB-lite"/>
    </source>
</evidence>
<keyword evidence="3" id="KW-1185">Reference proteome</keyword>
<feature type="region of interest" description="Disordered" evidence="1">
    <location>
        <begin position="55"/>
        <end position="84"/>
    </location>
</feature>
<gene>
    <name evidence="2" type="ORF">EPH_0048440</name>
</gene>
<protein>
    <submittedName>
        <fullName evidence="2">Uncharacterized protein</fullName>
    </submittedName>
</protein>
<reference evidence="2" key="1">
    <citation type="submission" date="2013-10" db="EMBL/GenBank/DDBJ databases">
        <title>Genomic analysis of the causative agents of coccidiosis in chickens.</title>
        <authorList>
            <person name="Reid A.J."/>
            <person name="Blake D."/>
            <person name="Billington K."/>
            <person name="Browne H."/>
            <person name="Dunn M."/>
            <person name="Hung S."/>
            <person name="Kawahara F."/>
            <person name="Miranda-Saavedra D."/>
            <person name="Mourier T."/>
            <person name="Nagra H."/>
            <person name="Otto T.D."/>
            <person name="Rawlings N."/>
            <person name="Sanchez A."/>
            <person name="Sanders M."/>
            <person name="Subramaniam C."/>
            <person name="Tay Y."/>
            <person name="Dear P."/>
            <person name="Doerig C."/>
            <person name="Gruber A."/>
            <person name="Parkinson J."/>
            <person name="Shirley M."/>
            <person name="Wan K.L."/>
            <person name="Berriman M."/>
            <person name="Tomley F."/>
            <person name="Pain A."/>
        </authorList>
    </citation>
    <scope>NUCLEOTIDE SEQUENCE [LARGE SCALE GENOMIC DNA]</scope>
    <source>
        <strain evidence="2">Houghton</strain>
    </source>
</reference>
<dbReference type="OrthoDB" id="348451at2759"/>
<accession>U6GFS0</accession>
<sequence length="348" mass="35994">MKEMQHMDTAATTVTDSSAAAAAAAAVCRTPTEAAAADAAAAGCNSSSSNIFSPTSPLFEKHNTEETPAQNGTTARGRKVDREKLASAAMSRLQSLGPSNAAAAAAAAAPAAPAAAAAGAAAAAAGSSIGPPHLHQWLSVVCKLKTVVAVGEGDDDPLLLQFLRYLQNGGIQYTEAVVLAGGVDSLIPRYSLLMTDSDILLPGPTEIIAPNTKLMKDIPAKDFALFTSDCRVAFGNPHALKHFNIQVFDTTGEVFSPGVAASFLVLCGFGVVQAMAHVKRKADYCKERPRLDSTVVTELYRLAGGLRPPTDSGPLIAEPSGQILVSTPENPVDEIPNTEALVCLGFRV</sequence>